<dbReference type="eggNOG" id="COG1475">
    <property type="taxonomic scope" value="Bacteria"/>
</dbReference>
<dbReference type="OrthoDB" id="1625006at2"/>
<evidence type="ECO:0000313" key="1">
    <source>
        <dbReference type="EMBL" id="EFD93875.1"/>
    </source>
</evidence>
<dbReference type="Proteomes" id="UP000003242">
    <property type="component" value="Unassembled WGS sequence"/>
</dbReference>
<organism evidence="1 2">
    <name type="scientific">Megasphaera lornae</name>
    <dbReference type="NCBI Taxonomy" id="1000568"/>
    <lineage>
        <taxon>Bacteria</taxon>
        <taxon>Bacillati</taxon>
        <taxon>Bacillota</taxon>
        <taxon>Negativicutes</taxon>
        <taxon>Veillonellales</taxon>
        <taxon>Veillonellaceae</taxon>
        <taxon>Megasphaera</taxon>
    </lineage>
</organism>
<proteinExistence type="predicted"/>
<evidence type="ECO:0000313" key="2">
    <source>
        <dbReference type="Proteomes" id="UP000003242"/>
    </source>
</evidence>
<name>D3LVE8_9FIRM</name>
<gene>
    <name evidence="1" type="ORF">HMPREF0889_0272</name>
</gene>
<dbReference type="STRING" id="699218.HMPREF0889_0272"/>
<sequence length="241" mass="27516">MKNETYEEFVEKFKPKKTTDDCYTPPDIYEIIMEYAVEKNGWQGRPVVRPFYPGGDFENFKYPTNCVVIDNPPFSILSKIVNWYNEKGIDYFLFAPVLTFFNLNTPCHIAADCRITYENGANVNTGFVSSKGALIETSRKLKRRIQQYYATKRMINNPKRKYTYPGNFMTGAKLNSLARHDIDIKITEGERVPTLYTASGKGRKVFGSGYKTNIDVSCLFDEIGIPTSAGEKLFYKGDNDG</sequence>
<dbReference type="AlphaFoldDB" id="D3LVE8"/>
<reference evidence="2" key="1">
    <citation type="submission" date="2009-12" db="EMBL/GenBank/DDBJ databases">
        <title>Sequence of Clostridiales genomosp. BVAB3 str. UPII9-5.</title>
        <authorList>
            <person name="Madupu R."/>
            <person name="Durkin A.S."/>
            <person name="Torralba M."/>
            <person name="Methe B."/>
            <person name="Sutton G.G."/>
            <person name="Strausberg R.L."/>
            <person name="Nelson K.E."/>
        </authorList>
    </citation>
    <scope>NUCLEOTIDE SEQUENCE [LARGE SCALE GENOMIC DNA]</scope>
    <source>
        <strain evidence="2">28L</strain>
    </source>
</reference>
<comment type="caution">
    <text evidence="1">The sequence shown here is derived from an EMBL/GenBank/DDBJ whole genome shotgun (WGS) entry which is preliminary data.</text>
</comment>
<protein>
    <submittedName>
        <fullName evidence="1">Uncharacterized protein</fullName>
    </submittedName>
</protein>
<accession>D3LVE8</accession>
<dbReference type="RefSeq" id="WP_009369806.1">
    <property type="nucleotide sequence ID" value="NZ_ADGP01000020.1"/>
</dbReference>
<dbReference type="EMBL" id="ADGP01000020">
    <property type="protein sequence ID" value="EFD93875.1"/>
    <property type="molecule type" value="Genomic_DNA"/>
</dbReference>